<feature type="transmembrane region" description="Helical" evidence="8">
    <location>
        <begin position="712"/>
        <end position="738"/>
    </location>
</feature>
<dbReference type="PANTHER" id="PTHR31645:SF0">
    <property type="entry name" value="OLIGOPEPTIDE TRANSPORTER YGL114W-RELATED"/>
    <property type="match status" value="1"/>
</dbReference>
<feature type="region of interest" description="Disordered" evidence="7">
    <location>
        <begin position="184"/>
        <end position="217"/>
    </location>
</feature>
<feature type="transmembrane region" description="Helical" evidence="8">
    <location>
        <begin position="678"/>
        <end position="700"/>
    </location>
</feature>
<keyword evidence="10" id="KW-1185">Reference proteome</keyword>
<dbReference type="Proteomes" id="UP000094565">
    <property type="component" value="Chromosome 2"/>
</dbReference>
<feature type="transmembrane region" description="Helical" evidence="8">
    <location>
        <begin position="465"/>
        <end position="484"/>
    </location>
</feature>
<dbReference type="InterPro" id="IPR004813">
    <property type="entry name" value="OPT"/>
</dbReference>
<keyword evidence="5 8" id="KW-1133">Transmembrane helix</keyword>
<dbReference type="PANTHER" id="PTHR31645">
    <property type="entry name" value="OLIGOPEPTIDE TRANSPORTER YGL114W-RELATED"/>
    <property type="match status" value="1"/>
</dbReference>
<dbReference type="InterPro" id="IPR045035">
    <property type="entry name" value="YSL-like"/>
</dbReference>
<feature type="transmembrane region" description="Helical" evidence="8">
    <location>
        <begin position="83"/>
        <end position="108"/>
    </location>
</feature>
<feature type="transmembrane region" description="Helical" evidence="8">
    <location>
        <begin position="490"/>
        <end position="508"/>
    </location>
</feature>
<feature type="transmembrane region" description="Helical" evidence="8">
    <location>
        <begin position="128"/>
        <end position="149"/>
    </location>
</feature>
<dbReference type="OrthoDB" id="627262at2759"/>
<accession>A0A1B2JAH5</accession>
<feature type="transmembrane region" description="Helical" evidence="8">
    <location>
        <begin position="51"/>
        <end position="71"/>
    </location>
</feature>
<name>A0A1B2JAH5_PICPA</name>
<dbReference type="EMBL" id="CP014585">
    <property type="protein sequence ID" value="ANZ74962.1"/>
    <property type="molecule type" value="Genomic_DNA"/>
</dbReference>
<comment type="similarity">
    <text evidence="2">Belongs to the oligopeptide OPT transporter family.</text>
</comment>
<feature type="transmembrane region" description="Helical" evidence="8">
    <location>
        <begin position="27"/>
        <end position="45"/>
    </location>
</feature>
<feature type="compositionally biased region" description="Basic and acidic residues" evidence="7">
    <location>
        <begin position="184"/>
        <end position="194"/>
    </location>
</feature>
<dbReference type="GO" id="GO:0035673">
    <property type="term" value="F:oligopeptide transmembrane transporter activity"/>
    <property type="evidence" value="ECO:0007669"/>
    <property type="project" value="InterPro"/>
</dbReference>
<dbReference type="AlphaFoldDB" id="A0A1B2JAH5"/>
<keyword evidence="4 8" id="KW-0812">Transmembrane</keyword>
<keyword evidence="3" id="KW-0813">Transport</keyword>
<organism evidence="9 10">
    <name type="scientific">Komagataella pastoris</name>
    <name type="common">Yeast</name>
    <name type="synonym">Pichia pastoris</name>
    <dbReference type="NCBI Taxonomy" id="4922"/>
    <lineage>
        <taxon>Eukaryota</taxon>
        <taxon>Fungi</taxon>
        <taxon>Dikarya</taxon>
        <taxon>Ascomycota</taxon>
        <taxon>Saccharomycotina</taxon>
        <taxon>Pichiomycetes</taxon>
        <taxon>Pichiales</taxon>
        <taxon>Pichiaceae</taxon>
        <taxon>Komagataella</taxon>
    </lineage>
</organism>
<evidence type="ECO:0000313" key="10">
    <source>
        <dbReference type="Proteomes" id="UP000094565"/>
    </source>
</evidence>
<comment type="subcellular location">
    <subcellularLocation>
        <location evidence="1">Membrane</location>
        <topology evidence="1">Multi-pass membrane protein</topology>
    </subcellularLocation>
</comment>
<evidence type="ECO:0000256" key="5">
    <source>
        <dbReference type="ARBA" id="ARBA00022989"/>
    </source>
</evidence>
<evidence type="ECO:0000256" key="4">
    <source>
        <dbReference type="ARBA" id="ARBA00022692"/>
    </source>
</evidence>
<gene>
    <name evidence="9" type="primary">YGL114W</name>
    <name evidence="9" type="ORF">ATY40_BA7502553</name>
</gene>
<feature type="region of interest" description="Disordered" evidence="7">
    <location>
        <begin position="390"/>
        <end position="430"/>
    </location>
</feature>
<feature type="transmembrane region" description="Helical" evidence="8">
    <location>
        <begin position="639"/>
        <end position="657"/>
    </location>
</feature>
<reference evidence="9 10" key="1">
    <citation type="submission" date="2016-02" db="EMBL/GenBank/DDBJ databases">
        <title>Comparative genomic and transcriptomic foundation for Pichia pastoris.</title>
        <authorList>
            <person name="Love K.R."/>
            <person name="Shah K.A."/>
            <person name="Whittaker C.A."/>
            <person name="Wu J."/>
            <person name="Bartlett M.C."/>
            <person name="Ma D."/>
            <person name="Leeson R.L."/>
            <person name="Priest M."/>
            <person name="Young S.K."/>
            <person name="Love J.C."/>
        </authorList>
    </citation>
    <scope>NUCLEOTIDE SEQUENCE [LARGE SCALE GENOMIC DNA]</scope>
    <source>
        <strain evidence="9 10">ATCC 28485</strain>
    </source>
</reference>
<sequence>MPILARLCQDPKPWEEKPSLKQITPRSILAGLLIGTIVLTSNFQFGLQTGWVSMMSLPSALLGFAMFKALSKKLSYPFTDVENVFVQSVAVATGTGPLAYGFVGIIPAMEKFMTKEESGLGVTLQLSLTQLILWSLGVAFFGVFFAIPLRKEVIIREKLSFPSGSATGTLISVLHNTELYEDGNKSNTDKDNLHNQDTGESCSHDSHSKQGAARKSNESAESASAYSPLNDCTVIESQDLVTLQRVEAYNHNIRSLVSTFSVSSVYTILAFFIPLLRQVPIFGTYLSKNYLWNFQPSPAYIGQGMIMGLPSVSYMLFGSILGWGVLAPLAQKLEWAPGPIDDWKVGGQGWILWISLAVMVSDSVISFLVVTIKSSLNFYHRRYANSDRDNLPLLNSETSSNDEPTNSTNEGNSSHLSDEPTNSTNENHSLHLTDPMSIIEDESNTPDTIEAKDVDDKHLVSTNTAAIGVLLSSILCIVLVRYVFSSIVPIYALVTAVILALFLSILAVRALGETDLNPVSGIGKISQLIFALIIPASQPGAVLINLIAGGISEAGAQQAGDLMQDLKTGHLIGASPKAQFVAQMIGSGYSVLLSSVMYKVYDKVYELPGPVFRIPTAIIWIDCARIVNGKGLPPHALKVSVIFGMIFGIVAIIKNVMPKAHKWHKFLVYIPSGVPVGIGIYNTPSFTLARFIGGIVSYFWMTRTNYGHNSKIQMIVFSSGLILGEGVFSVITMILTGLGL</sequence>
<evidence type="ECO:0000313" key="9">
    <source>
        <dbReference type="EMBL" id="ANZ74962.1"/>
    </source>
</evidence>
<dbReference type="GO" id="GO:0000329">
    <property type="term" value="C:fungal-type vacuole membrane"/>
    <property type="evidence" value="ECO:0007669"/>
    <property type="project" value="TreeGrafter"/>
</dbReference>
<proteinExistence type="inferred from homology"/>
<evidence type="ECO:0000256" key="3">
    <source>
        <dbReference type="ARBA" id="ARBA00022448"/>
    </source>
</evidence>
<evidence type="ECO:0000256" key="6">
    <source>
        <dbReference type="ARBA" id="ARBA00023136"/>
    </source>
</evidence>
<feature type="transmembrane region" description="Helical" evidence="8">
    <location>
        <begin position="350"/>
        <end position="372"/>
    </location>
</feature>
<feature type="compositionally biased region" description="Polar residues" evidence="7">
    <location>
        <begin position="393"/>
        <end position="427"/>
    </location>
</feature>
<evidence type="ECO:0000256" key="8">
    <source>
        <dbReference type="SAM" id="Phobius"/>
    </source>
</evidence>
<feature type="transmembrane region" description="Helical" evidence="8">
    <location>
        <begin position="312"/>
        <end position="330"/>
    </location>
</feature>
<feature type="transmembrane region" description="Helical" evidence="8">
    <location>
        <begin position="528"/>
        <end position="548"/>
    </location>
</feature>
<dbReference type="NCBIfam" id="TIGR00728">
    <property type="entry name" value="OPT_sfam"/>
    <property type="match status" value="1"/>
</dbReference>
<evidence type="ECO:0000256" key="2">
    <source>
        <dbReference type="ARBA" id="ARBA00008807"/>
    </source>
</evidence>
<evidence type="ECO:0000256" key="1">
    <source>
        <dbReference type="ARBA" id="ARBA00004141"/>
    </source>
</evidence>
<protein>
    <submittedName>
        <fullName evidence="9">BA75_02553T0</fullName>
    </submittedName>
</protein>
<dbReference type="Pfam" id="PF03169">
    <property type="entry name" value="OPT"/>
    <property type="match status" value="1"/>
</dbReference>
<keyword evidence="6 8" id="KW-0472">Membrane</keyword>
<evidence type="ECO:0000256" key="7">
    <source>
        <dbReference type="SAM" id="MobiDB-lite"/>
    </source>
</evidence>